<dbReference type="InterPro" id="IPR036291">
    <property type="entry name" value="NAD(P)-bd_dom_sf"/>
</dbReference>
<dbReference type="Gene3D" id="3.30.360.10">
    <property type="entry name" value="Dihydrodipicolinate Reductase, domain 2"/>
    <property type="match status" value="1"/>
</dbReference>
<dbReference type="PROSITE" id="PS01298">
    <property type="entry name" value="DAPB"/>
    <property type="match status" value="1"/>
</dbReference>
<feature type="binding site" evidence="9">
    <location>
        <begin position="8"/>
        <end position="13"/>
    </location>
    <ligand>
        <name>NAD(+)</name>
        <dbReference type="ChEBI" id="CHEBI:57540"/>
    </ligand>
</feature>
<keyword evidence="4 9" id="KW-0521">NADP</keyword>
<evidence type="ECO:0000256" key="6">
    <source>
        <dbReference type="ARBA" id="ARBA00023002"/>
    </source>
</evidence>
<dbReference type="GO" id="GO:0016726">
    <property type="term" value="F:oxidoreductase activity, acting on CH or CH2 groups, NAD or NADP as acceptor"/>
    <property type="evidence" value="ECO:0007669"/>
    <property type="project" value="UniProtKB-UniRule"/>
</dbReference>
<keyword evidence="5 9" id="KW-0220">Diaminopimelate biosynthesis</keyword>
<comment type="function">
    <text evidence="9">Catalyzes the conversion of 4-hydroxy-tetrahydrodipicolinate (HTPA) to tetrahydrodipicolinate.</text>
</comment>
<keyword evidence="7 9" id="KW-0520">NAD</keyword>
<feature type="binding site" evidence="9">
    <location>
        <begin position="85"/>
        <end position="87"/>
    </location>
    <ligand>
        <name>NAD(+)</name>
        <dbReference type="ChEBI" id="CHEBI:57540"/>
    </ligand>
</feature>
<comment type="subunit">
    <text evidence="9">Homotetramer.</text>
</comment>
<dbReference type="PANTHER" id="PTHR20836">
    <property type="entry name" value="DIHYDRODIPICOLINATE REDUCTASE"/>
    <property type="match status" value="1"/>
</dbReference>
<comment type="subcellular location">
    <subcellularLocation>
        <location evidence="9">Cytoplasm</location>
    </subcellularLocation>
</comment>
<dbReference type="GO" id="GO:0009089">
    <property type="term" value="P:lysine biosynthetic process via diaminopimelate"/>
    <property type="evidence" value="ECO:0007669"/>
    <property type="project" value="UniProtKB-UniRule"/>
</dbReference>
<proteinExistence type="inferred from homology"/>
<dbReference type="GO" id="GO:0019877">
    <property type="term" value="P:diaminopimelate biosynthetic process"/>
    <property type="evidence" value="ECO:0007669"/>
    <property type="project" value="UniProtKB-UniRule"/>
</dbReference>
<dbReference type="FunFam" id="3.30.360.10:FF:000009">
    <property type="entry name" value="4-hydroxy-tetrahydrodipicolinate reductase"/>
    <property type="match status" value="1"/>
</dbReference>
<comment type="similarity">
    <text evidence="1 9">Belongs to the DapB family.</text>
</comment>
<accession>A0A1I0WM79</accession>
<dbReference type="SUPFAM" id="SSF51735">
    <property type="entry name" value="NAD(P)-binding Rossmann-fold domains"/>
    <property type="match status" value="1"/>
</dbReference>
<dbReference type="PIRSF" id="PIRSF000161">
    <property type="entry name" value="DHPR"/>
    <property type="match status" value="1"/>
</dbReference>
<dbReference type="InterPro" id="IPR022663">
    <property type="entry name" value="DapB_C"/>
</dbReference>
<comment type="catalytic activity">
    <reaction evidence="9">
        <text>(S)-2,3,4,5-tetrahydrodipicolinate + NAD(+) + H2O = (2S,4S)-4-hydroxy-2,3,4,5-tetrahydrodipicolinate + NADH + H(+)</text>
        <dbReference type="Rhea" id="RHEA:35323"/>
        <dbReference type="ChEBI" id="CHEBI:15377"/>
        <dbReference type="ChEBI" id="CHEBI:15378"/>
        <dbReference type="ChEBI" id="CHEBI:16845"/>
        <dbReference type="ChEBI" id="CHEBI:57540"/>
        <dbReference type="ChEBI" id="CHEBI:57945"/>
        <dbReference type="ChEBI" id="CHEBI:67139"/>
        <dbReference type="EC" id="1.17.1.8"/>
    </reaction>
</comment>
<evidence type="ECO:0000259" key="12">
    <source>
        <dbReference type="Pfam" id="PF05173"/>
    </source>
</evidence>
<keyword evidence="8 9" id="KW-0457">Lysine biosynthesis</keyword>
<evidence type="ECO:0000256" key="2">
    <source>
        <dbReference type="ARBA" id="ARBA00022490"/>
    </source>
</evidence>
<feature type="binding site" evidence="9">
    <location>
        <begin position="109"/>
        <end position="112"/>
    </location>
    <ligand>
        <name>NAD(+)</name>
        <dbReference type="ChEBI" id="CHEBI:57540"/>
    </ligand>
</feature>
<feature type="domain" description="Dihydrodipicolinate reductase N-terminal" evidence="11">
    <location>
        <begin position="2"/>
        <end position="112"/>
    </location>
</feature>
<comment type="pathway">
    <text evidence="9">Amino-acid biosynthesis; L-lysine biosynthesis via DAP pathway; (S)-tetrahydrodipicolinate from L-aspartate: step 4/4.</text>
</comment>
<dbReference type="PANTHER" id="PTHR20836:SF7">
    <property type="entry name" value="4-HYDROXY-TETRAHYDRODIPICOLINATE REDUCTASE"/>
    <property type="match status" value="1"/>
</dbReference>
<dbReference type="EMBL" id="FOKI01000005">
    <property type="protein sequence ID" value="SFA89270.1"/>
    <property type="molecule type" value="Genomic_DNA"/>
</dbReference>
<keyword evidence="2 9" id="KW-0963">Cytoplasm</keyword>
<evidence type="ECO:0000313" key="13">
    <source>
        <dbReference type="EMBL" id="SFA89270.1"/>
    </source>
</evidence>
<dbReference type="RefSeq" id="WP_090039291.1">
    <property type="nucleotide sequence ID" value="NZ_FOKI01000005.1"/>
</dbReference>
<dbReference type="EC" id="1.17.1.8" evidence="9 10"/>
<evidence type="ECO:0000256" key="5">
    <source>
        <dbReference type="ARBA" id="ARBA00022915"/>
    </source>
</evidence>
<evidence type="ECO:0000256" key="9">
    <source>
        <dbReference type="HAMAP-Rule" id="MF_00102"/>
    </source>
</evidence>
<dbReference type="GO" id="GO:0008839">
    <property type="term" value="F:4-hydroxy-tetrahydrodipicolinate reductase"/>
    <property type="evidence" value="ECO:0007669"/>
    <property type="project" value="UniProtKB-UniRule"/>
</dbReference>
<keyword evidence="14" id="KW-1185">Reference proteome</keyword>
<dbReference type="Gene3D" id="3.40.50.720">
    <property type="entry name" value="NAD(P)-binding Rossmann-like Domain"/>
    <property type="match status" value="1"/>
</dbReference>
<feature type="active site" description="Proton donor" evidence="9">
    <location>
        <position position="146"/>
    </location>
</feature>
<reference evidence="13 14" key="1">
    <citation type="submission" date="2016-10" db="EMBL/GenBank/DDBJ databases">
        <authorList>
            <person name="de Groot N.N."/>
        </authorList>
    </citation>
    <scope>NUCLEOTIDE SEQUENCE [LARGE SCALE GENOMIC DNA]</scope>
    <source>
        <strain evidence="13 14">DSM 12271</strain>
    </source>
</reference>
<feature type="binding site" evidence="9">
    <location>
        <position position="143"/>
    </location>
    <ligand>
        <name>(S)-2,3,4,5-tetrahydrodipicolinate</name>
        <dbReference type="ChEBI" id="CHEBI:16845"/>
    </ligand>
</feature>
<evidence type="ECO:0000313" key="14">
    <source>
        <dbReference type="Proteomes" id="UP000198619"/>
    </source>
</evidence>
<gene>
    <name evidence="9" type="primary">dapB</name>
    <name evidence="13" type="ORF">SAMN04488528_1005166</name>
</gene>
<sequence>MINILLNGCNGKMGKVVTECTKSFKDLSIVAGIDKSGESLSTYPVYTSIDQCNEQIDAIIDFSRPDALNDLMSYSIKKNAPIVLCSTGFSDDQLKYIDDCSKKIAIFKSANMSIGINVLNALLKKASPFLYENFDIEIIEKHHNQKIDAPSGTALLLANSIKDSLNSETEFIYGRDSIKKREKKEIGIHAIRGGNIVGDHEVIFAGSGEVLELTHKAISRDVFAHGALKASQFIVGKAPKLYNMDDMINLNNI</sequence>
<dbReference type="InterPro" id="IPR023940">
    <property type="entry name" value="DHDPR_bac"/>
</dbReference>
<evidence type="ECO:0000256" key="8">
    <source>
        <dbReference type="ARBA" id="ARBA00023154"/>
    </source>
</evidence>
<dbReference type="Proteomes" id="UP000198619">
    <property type="component" value="Unassembled WGS sequence"/>
</dbReference>
<dbReference type="Pfam" id="PF05173">
    <property type="entry name" value="DapB_C"/>
    <property type="match status" value="1"/>
</dbReference>
<keyword evidence="3 9" id="KW-0028">Amino-acid biosynthesis</keyword>
<dbReference type="GO" id="GO:0051287">
    <property type="term" value="F:NAD binding"/>
    <property type="evidence" value="ECO:0007669"/>
    <property type="project" value="UniProtKB-UniRule"/>
</dbReference>
<evidence type="ECO:0000259" key="11">
    <source>
        <dbReference type="Pfam" id="PF01113"/>
    </source>
</evidence>
<feature type="active site" description="Proton donor/acceptor" evidence="9">
    <location>
        <position position="142"/>
    </location>
</feature>
<dbReference type="OrthoDB" id="9790352at2"/>
<feature type="domain" description="Dihydrodipicolinate reductase C-terminal" evidence="12">
    <location>
        <begin position="115"/>
        <end position="248"/>
    </location>
</feature>
<organism evidence="13 14">
    <name type="scientific">Clostridium frigidicarnis</name>
    <dbReference type="NCBI Taxonomy" id="84698"/>
    <lineage>
        <taxon>Bacteria</taxon>
        <taxon>Bacillati</taxon>
        <taxon>Bacillota</taxon>
        <taxon>Clostridia</taxon>
        <taxon>Eubacteriales</taxon>
        <taxon>Clostridiaceae</taxon>
        <taxon>Clostridium</taxon>
    </lineage>
</organism>
<dbReference type="CDD" id="cd02274">
    <property type="entry name" value="DHDPR_N"/>
    <property type="match status" value="1"/>
</dbReference>
<evidence type="ECO:0000256" key="4">
    <source>
        <dbReference type="ARBA" id="ARBA00022857"/>
    </source>
</evidence>
<name>A0A1I0WM79_9CLOT</name>
<dbReference type="SUPFAM" id="SSF55347">
    <property type="entry name" value="Glyceraldehyde-3-phosphate dehydrogenase-like, C-terminal domain"/>
    <property type="match status" value="1"/>
</dbReference>
<evidence type="ECO:0000256" key="10">
    <source>
        <dbReference type="NCBIfam" id="TIGR00036"/>
    </source>
</evidence>
<dbReference type="GO" id="GO:0005829">
    <property type="term" value="C:cytosol"/>
    <property type="evidence" value="ECO:0007669"/>
    <property type="project" value="TreeGrafter"/>
</dbReference>
<feature type="binding site" evidence="9">
    <location>
        <begin position="152"/>
        <end position="153"/>
    </location>
    <ligand>
        <name>(S)-2,3,4,5-tetrahydrodipicolinate</name>
        <dbReference type="ChEBI" id="CHEBI:16845"/>
    </ligand>
</feature>
<dbReference type="NCBIfam" id="TIGR00036">
    <property type="entry name" value="dapB"/>
    <property type="match status" value="1"/>
</dbReference>
<dbReference type="InterPro" id="IPR022664">
    <property type="entry name" value="DapB_N_CS"/>
</dbReference>
<evidence type="ECO:0000256" key="1">
    <source>
        <dbReference type="ARBA" id="ARBA00006642"/>
    </source>
</evidence>
<comment type="catalytic activity">
    <reaction evidence="9">
        <text>(S)-2,3,4,5-tetrahydrodipicolinate + NADP(+) + H2O = (2S,4S)-4-hydroxy-2,3,4,5-tetrahydrodipicolinate + NADPH + H(+)</text>
        <dbReference type="Rhea" id="RHEA:35331"/>
        <dbReference type="ChEBI" id="CHEBI:15377"/>
        <dbReference type="ChEBI" id="CHEBI:15378"/>
        <dbReference type="ChEBI" id="CHEBI:16845"/>
        <dbReference type="ChEBI" id="CHEBI:57783"/>
        <dbReference type="ChEBI" id="CHEBI:58349"/>
        <dbReference type="ChEBI" id="CHEBI:67139"/>
        <dbReference type="EC" id="1.17.1.8"/>
    </reaction>
</comment>
<feature type="binding site" evidence="9">
    <location>
        <position position="35"/>
    </location>
    <ligand>
        <name>NADP(+)</name>
        <dbReference type="ChEBI" id="CHEBI:58349"/>
    </ligand>
</feature>
<protein>
    <recommendedName>
        <fullName evidence="9 10">4-hydroxy-tetrahydrodipicolinate reductase</fullName>
        <shortName evidence="9">HTPA reductase</shortName>
        <ecNumber evidence="9 10">1.17.1.8</ecNumber>
    </recommendedName>
</protein>
<keyword evidence="6 9" id="KW-0560">Oxidoreductase</keyword>
<evidence type="ECO:0000256" key="3">
    <source>
        <dbReference type="ARBA" id="ARBA00022605"/>
    </source>
</evidence>
<comment type="caution">
    <text evidence="9">Was originally thought to be a dihydrodipicolinate reductase (DHDPR), catalyzing the conversion of dihydrodipicolinate to tetrahydrodipicolinate. However, it was shown in E.coli that the substrate of the enzymatic reaction is not dihydrodipicolinate (DHDP) but in fact (2S,4S)-4-hydroxy-2,3,4,5-tetrahydrodipicolinic acid (HTPA), the product released by the DapA-catalyzed reaction.</text>
</comment>
<dbReference type="UniPathway" id="UPA00034">
    <property type="reaction ID" value="UER00018"/>
</dbReference>
<feature type="binding site" evidence="9">
    <location>
        <position position="34"/>
    </location>
    <ligand>
        <name>NAD(+)</name>
        <dbReference type="ChEBI" id="CHEBI:57540"/>
    </ligand>
</feature>
<dbReference type="InterPro" id="IPR000846">
    <property type="entry name" value="DapB_N"/>
</dbReference>
<dbReference type="HAMAP" id="MF_00102">
    <property type="entry name" value="DapB"/>
    <property type="match status" value="1"/>
</dbReference>
<dbReference type="AlphaFoldDB" id="A0A1I0WM79"/>
<dbReference type="GO" id="GO:0050661">
    <property type="term" value="F:NADP binding"/>
    <property type="evidence" value="ECO:0007669"/>
    <property type="project" value="UniProtKB-UniRule"/>
</dbReference>
<evidence type="ECO:0000256" key="7">
    <source>
        <dbReference type="ARBA" id="ARBA00023027"/>
    </source>
</evidence>
<dbReference type="Pfam" id="PF01113">
    <property type="entry name" value="DapB_N"/>
    <property type="match status" value="1"/>
</dbReference>
<dbReference type="STRING" id="84698.SAMN04488528_1005166"/>